<feature type="region of interest" description="Disordered" evidence="1">
    <location>
        <begin position="18"/>
        <end position="43"/>
    </location>
</feature>
<reference evidence="2" key="1">
    <citation type="submission" date="2009-08" db="EMBL/GenBank/DDBJ databases">
        <authorList>
            <person name="Weinstock G."/>
            <person name="Sodergren E."/>
            <person name="Clifton S."/>
            <person name="Fulton L."/>
            <person name="Fulton B."/>
            <person name="Courtney L."/>
            <person name="Fronick C."/>
            <person name="Harrison M."/>
            <person name="Strong C."/>
            <person name="Farmer C."/>
            <person name="Delahaunty K."/>
            <person name="Markovic C."/>
            <person name="Hall O."/>
            <person name="Minx P."/>
            <person name="Tomlinson C."/>
            <person name="Mitreva M."/>
            <person name="Nelson J."/>
            <person name="Hou S."/>
            <person name="Wollam A."/>
            <person name="Pepin K.H."/>
            <person name="Johnson M."/>
            <person name="Bhonagiri V."/>
            <person name="Nash W.E."/>
            <person name="Warren W."/>
            <person name="Chinwalla A."/>
            <person name="Mardis E.R."/>
            <person name="Wilson R.K."/>
        </authorList>
    </citation>
    <scope>NUCLEOTIDE SEQUENCE [LARGE SCALE GENOMIC DNA]</scope>
    <source>
        <strain evidence="2">A2-165</strain>
    </source>
</reference>
<dbReference type="HOGENOM" id="CLU_3233859_0_0_9"/>
<accession>C7H430</accession>
<proteinExistence type="predicted"/>
<dbReference type="AlphaFoldDB" id="C7H430"/>
<name>C7H430_FAED2</name>
<sequence length="43" mass="4448">MAVIAKFAVSSEAPTLGATTTTAASGGLREELLGQRPARMRTE</sequence>
<feature type="compositionally biased region" description="Low complexity" evidence="1">
    <location>
        <begin position="18"/>
        <end position="27"/>
    </location>
</feature>
<evidence type="ECO:0000313" key="2">
    <source>
        <dbReference type="EMBL" id="EEU97362.1"/>
    </source>
</evidence>
<evidence type="ECO:0000256" key="1">
    <source>
        <dbReference type="SAM" id="MobiDB-lite"/>
    </source>
</evidence>
<dbReference type="STRING" id="411483.FAEPRAA2165_01043"/>
<evidence type="ECO:0000313" key="3">
    <source>
        <dbReference type="Proteomes" id="UP000004619"/>
    </source>
</evidence>
<dbReference type="Proteomes" id="UP000004619">
    <property type="component" value="Unassembled WGS sequence"/>
</dbReference>
<comment type="caution">
    <text evidence="2">The sequence shown here is derived from an EMBL/GenBank/DDBJ whole genome shotgun (WGS) entry which is preliminary data.</text>
</comment>
<dbReference type="EMBL" id="ACOP02000022">
    <property type="protein sequence ID" value="EEU97362.1"/>
    <property type="molecule type" value="Genomic_DNA"/>
</dbReference>
<keyword evidence="3" id="KW-1185">Reference proteome</keyword>
<protein>
    <submittedName>
        <fullName evidence="2">Uncharacterized protein</fullName>
    </submittedName>
</protein>
<organism evidence="2 3">
    <name type="scientific">Faecalibacterium duncaniae (strain DSM 17677 / JCM 31915 / A2-165)</name>
    <name type="common">Faecalibacterium prausnitzii</name>
    <dbReference type="NCBI Taxonomy" id="411483"/>
    <lineage>
        <taxon>Bacteria</taxon>
        <taxon>Bacillati</taxon>
        <taxon>Bacillota</taxon>
        <taxon>Clostridia</taxon>
        <taxon>Eubacteriales</taxon>
        <taxon>Oscillospiraceae</taxon>
        <taxon>Faecalibacterium</taxon>
    </lineage>
</organism>
<gene>
    <name evidence="2" type="ORF">FAEPRAA2165_01043</name>
</gene>